<name>A0A0A9D0N7_ARUDO</name>
<dbReference type="AlphaFoldDB" id="A0A0A9D0N7"/>
<accession>A0A0A9D0N7</accession>
<reference evidence="1" key="2">
    <citation type="journal article" date="2015" name="Data Brief">
        <title>Shoot transcriptome of the giant reed, Arundo donax.</title>
        <authorList>
            <person name="Barrero R.A."/>
            <person name="Guerrero F.D."/>
            <person name="Moolhuijzen P."/>
            <person name="Goolsby J.A."/>
            <person name="Tidwell J."/>
            <person name="Bellgard S.E."/>
            <person name="Bellgard M.I."/>
        </authorList>
    </citation>
    <scope>NUCLEOTIDE SEQUENCE</scope>
    <source>
        <tissue evidence="1">Shoot tissue taken approximately 20 cm above the soil surface</tissue>
    </source>
</reference>
<organism evidence="1">
    <name type="scientific">Arundo donax</name>
    <name type="common">Giant reed</name>
    <name type="synonym">Donax arundinaceus</name>
    <dbReference type="NCBI Taxonomy" id="35708"/>
    <lineage>
        <taxon>Eukaryota</taxon>
        <taxon>Viridiplantae</taxon>
        <taxon>Streptophyta</taxon>
        <taxon>Embryophyta</taxon>
        <taxon>Tracheophyta</taxon>
        <taxon>Spermatophyta</taxon>
        <taxon>Magnoliopsida</taxon>
        <taxon>Liliopsida</taxon>
        <taxon>Poales</taxon>
        <taxon>Poaceae</taxon>
        <taxon>PACMAD clade</taxon>
        <taxon>Arundinoideae</taxon>
        <taxon>Arundineae</taxon>
        <taxon>Arundo</taxon>
    </lineage>
</organism>
<dbReference type="EMBL" id="GBRH01217652">
    <property type="protein sequence ID" value="JAD80243.1"/>
    <property type="molecule type" value="Transcribed_RNA"/>
</dbReference>
<evidence type="ECO:0000313" key="1">
    <source>
        <dbReference type="EMBL" id="JAD80243.1"/>
    </source>
</evidence>
<sequence>MAILIFLESLQLLFSGKNKRIICSYSRWLEISDIWILYTWPQLKSSHFLFLIIAL</sequence>
<protein>
    <submittedName>
        <fullName evidence="1">Uncharacterized protein</fullName>
    </submittedName>
</protein>
<proteinExistence type="predicted"/>
<reference evidence="1" key="1">
    <citation type="submission" date="2014-09" db="EMBL/GenBank/DDBJ databases">
        <authorList>
            <person name="Magalhaes I.L.F."/>
            <person name="Oliveira U."/>
            <person name="Santos F.R."/>
            <person name="Vidigal T.H.D.A."/>
            <person name="Brescovit A.D."/>
            <person name="Santos A.J."/>
        </authorList>
    </citation>
    <scope>NUCLEOTIDE SEQUENCE</scope>
    <source>
        <tissue evidence="1">Shoot tissue taken approximately 20 cm above the soil surface</tissue>
    </source>
</reference>